<evidence type="ECO:0000259" key="1">
    <source>
        <dbReference type="Pfam" id="PF13966"/>
    </source>
</evidence>
<feature type="domain" description="Reverse transcriptase zinc-binding" evidence="1">
    <location>
        <begin position="48"/>
        <end position="133"/>
    </location>
</feature>
<dbReference type="Pfam" id="PF13966">
    <property type="entry name" value="zf-RVT"/>
    <property type="match status" value="1"/>
</dbReference>
<keyword evidence="2" id="KW-0548">Nucleotidyltransferase</keyword>
<name>A0A2U1QIV9_ARTAN</name>
<protein>
    <submittedName>
        <fullName evidence="2">Reverse transcriptase zinc-binding domain-containing protein</fullName>
    </submittedName>
</protein>
<accession>A0A2U1QIV9</accession>
<reference evidence="2 3" key="1">
    <citation type="journal article" date="2018" name="Mol. Plant">
        <title>The genome of Artemisia annua provides insight into the evolution of Asteraceae family and artemisinin biosynthesis.</title>
        <authorList>
            <person name="Shen Q."/>
            <person name="Zhang L."/>
            <person name="Liao Z."/>
            <person name="Wang S."/>
            <person name="Yan T."/>
            <person name="Shi P."/>
            <person name="Liu M."/>
            <person name="Fu X."/>
            <person name="Pan Q."/>
            <person name="Wang Y."/>
            <person name="Lv Z."/>
            <person name="Lu X."/>
            <person name="Zhang F."/>
            <person name="Jiang W."/>
            <person name="Ma Y."/>
            <person name="Chen M."/>
            <person name="Hao X."/>
            <person name="Li L."/>
            <person name="Tang Y."/>
            <person name="Lv G."/>
            <person name="Zhou Y."/>
            <person name="Sun X."/>
            <person name="Brodelius P.E."/>
            <person name="Rose J.K.C."/>
            <person name="Tang K."/>
        </authorList>
    </citation>
    <scope>NUCLEOTIDE SEQUENCE [LARGE SCALE GENOMIC DNA]</scope>
    <source>
        <strain evidence="3">cv. Huhao1</strain>
        <tissue evidence="2">Leaf</tissue>
    </source>
</reference>
<dbReference type="InterPro" id="IPR026960">
    <property type="entry name" value="RVT-Znf"/>
</dbReference>
<evidence type="ECO:0000313" key="2">
    <source>
        <dbReference type="EMBL" id="PWA97908.1"/>
    </source>
</evidence>
<dbReference type="GO" id="GO:0003964">
    <property type="term" value="F:RNA-directed DNA polymerase activity"/>
    <property type="evidence" value="ECO:0007669"/>
    <property type="project" value="UniProtKB-KW"/>
</dbReference>
<dbReference type="Proteomes" id="UP000245207">
    <property type="component" value="Unassembled WGS sequence"/>
</dbReference>
<evidence type="ECO:0000313" key="3">
    <source>
        <dbReference type="Proteomes" id="UP000245207"/>
    </source>
</evidence>
<dbReference type="STRING" id="35608.A0A2U1QIV9"/>
<comment type="caution">
    <text evidence="2">The sequence shown here is derived from an EMBL/GenBank/DDBJ whole genome shotgun (WGS) entry which is preliminary data.</text>
</comment>
<dbReference type="PANTHER" id="PTHR33116">
    <property type="entry name" value="REVERSE TRANSCRIPTASE ZINC-BINDING DOMAIN-CONTAINING PROTEIN-RELATED-RELATED"/>
    <property type="match status" value="1"/>
</dbReference>
<dbReference type="EMBL" id="PKPP01000094">
    <property type="protein sequence ID" value="PWA97908.1"/>
    <property type="molecule type" value="Genomic_DNA"/>
</dbReference>
<sequence>MRGFLWCQGDMRSGKAKVPWEDICFLKNESGLGIRRLEPFNVALLTYIWSLLTPKESLLAEETYIVWFSHCIPRHAFLLWLVIQQNLKTQDRLRQWDVGPMINLNMSRCPLCEMCPDSHNHLFFDCLFSSQVWTIVKTKANMLNSPSSLNQIVDWIVPFAKKKSAHGVIAKIVFAALTYFVWQEQNGRFFKQQKRSKKQLSEVILSTVRLKLLMFHFRNSSRIDKVLNI</sequence>
<keyword evidence="2" id="KW-0695">RNA-directed DNA polymerase</keyword>
<dbReference type="OrthoDB" id="1937542at2759"/>
<keyword evidence="2" id="KW-0808">Transferase</keyword>
<dbReference type="PANTHER" id="PTHR33116:SF78">
    <property type="entry name" value="OS12G0587133 PROTEIN"/>
    <property type="match status" value="1"/>
</dbReference>
<gene>
    <name evidence="2" type="ORF">CTI12_AA021780</name>
</gene>
<keyword evidence="3" id="KW-1185">Reference proteome</keyword>
<organism evidence="2 3">
    <name type="scientific">Artemisia annua</name>
    <name type="common">Sweet wormwood</name>
    <dbReference type="NCBI Taxonomy" id="35608"/>
    <lineage>
        <taxon>Eukaryota</taxon>
        <taxon>Viridiplantae</taxon>
        <taxon>Streptophyta</taxon>
        <taxon>Embryophyta</taxon>
        <taxon>Tracheophyta</taxon>
        <taxon>Spermatophyta</taxon>
        <taxon>Magnoliopsida</taxon>
        <taxon>eudicotyledons</taxon>
        <taxon>Gunneridae</taxon>
        <taxon>Pentapetalae</taxon>
        <taxon>asterids</taxon>
        <taxon>campanulids</taxon>
        <taxon>Asterales</taxon>
        <taxon>Asteraceae</taxon>
        <taxon>Asteroideae</taxon>
        <taxon>Anthemideae</taxon>
        <taxon>Artemisiinae</taxon>
        <taxon>Artemisia</taxon>
    </lineage>
</organism>
<dbReference type="AlphaFoldDB" id="A0A2U1QIV9"/>
<proteinExistence type="predicted"/>